<dbReference type="Proteomes" id="UP001408356">
    <property type="component" value="Unassembled WGS sequence"/>
</dbReference>
<feature type="region of interest" description="Disordered" evidence="1">
    <location>
        <begin position="723"/>
        <end position="745"/>
    </location>
</feature>
<reference evidence="2 3" key="1">
    <citation type="journal article" date="2024" name="J. Plant Pathol.">
        <title>Sequence and assembly of the genome of Seiridium unicorne, isolate CBS 538.82, causal agent of cypress canker disease.</title>
        <authorList>
            <person name="Scali E."/>
            <person name="Rocca G.D."/>
            <person name="Danti R."/>
            <person name="Garbelotto M."/>
            <person name="Barberini S."/>
            <person name="Baroncelli R."/>
            <person name="Emiliani G."/>
        </authorList>
    </citation>
    <scope>NUCLEOTIDE SEQUENCE [LARGE SCALE GENOMIC DNA]</scope>
    <source>
        <strain evidence="2 3">BM-138-508</strain>
    </source>
</reference>
<dbReference type="EMBL" id="JARVKF010000429">
    <property type="protein sequence ID" value="KAK9414289.1"/>
    <property type="molecule type" value="Genomic_DNA"/>
</dbReference>
<keyword evidence="3" id="KW-1185">Reference proteome</keyword>
<feature type="region of interest" description="Disordered" evidence="1">
    <location>
        <begin position="567"/>
        <end position="666"/>
    </location>
</feature>
<feature type="region of interest" description="Disordered" evidence="1">
    <location>
        <begin position="685"/>
        <end position="705"/>
    </location>
</feature>
<sequence>MESPPKVMTSEVIDATIVTRHPPDIDRNALIVSLCAVPVGREGKNDLGHHVADFLAWKALCSGPWANTNHQVWLSQLDLVDAHRKHSYSHGGRDMGSAIGDTTHPIIVEPNARALAGKFMKAVLEKSQEAKELNDPLVVFVCGLTSLEQDIFIVEGDDYAALITSESIRAAIGRSFQVIFVTPSVTSTGWQVNPSFMYPTVTQADPVQFMARQCGAIFGADIVHTFYREGSPVLLEKNNDAFSVPVKKGSDLKATEAEFHNKIHTQLASRFVTNSGNHSFSFEADNDPWKLIGVRTGIPLAKLAAQWGKLDKVDPSLATASGFQFLGSAFGANRKSQLVHMIHMFKHSLNSPGYHSSNSRQIREHFDRLKHDAEQDEVKCRVLFNALEHRMSLIVLGDLITRFFGLSSDMNTRCRDWNEGRWVGLAKDYDKKFINDAWASILKCIPPICLPYDRNIDLPKGLFISLSGPTRYIATALGIHSTKPDNERDETVTQICKLLHRIKAHQVKLICADPEVKELGNAWKDSCINNGMKFPSGAVPQTPLSALAKPFVPGIRFAPPTPRVIVEPPSPDKQINSTAAQSPSSTANTLVQSPEKENIAPTSTANTLDQSPEKENIVPTKSAATVEELESKAEDAVRPNNLVGKDNGIGRAVKVSSEPAGVRGDEDHLLPHLRTRLRPLQVARPTTPVEPVGPASTTTSTPTRRSTNDVRNVYLANGATVERRSTPPHLRSPRTPVTIASIKYR</sequence>
<evidence type="ECO:0000256" key="1">
    <source>
        <dbReference type="SAM" id="MobiDB-lite"/>
    </source>
</evidence>
<name>A0ABR2UI26_9PEZI</name>
<organism evidence="2 3">
    <name type="scientific">Seiridium unicorne</name>
    <dbReference type="NCBI Taxonomy" id="138068"/>
    <lineage>
        <taxon>Eukaryota</taxon>
        <taxon>Fungi</taxon>
        <taxon>Dikarya</taxon>
        <taxon>Ascomycota</taxon>
        <taxon>Pezizomycotina</taxon>
        <taxon>Sordariomycetes</taxon>
        <taxon>Xylariomycetidae</taxon>
        <taxon>Amphisphaeriales</taxon>
        <taxon>Sporocadaceae</taxon>
        <taxon>Seiridium</taxon>
    </lineage>
</organism>
<gene>
    <name evidence="2" type="ORF">SUNI508_02388</name>
</gene>
<feature type="compositionally biased region" description="Polar residues" evidence="1">
    <location>
        <begin position="600"/>
        <end position="610"/>
    </location>
</feature>
<evidence type="ECO:0000313" key="3">
    <source>
        <dbReference type="Proteomes" id="UP001408356"/>
    </source>
</evidence>
<feature type="compositionally biased region" description="Low complexity" evidence="1">
    <location>
        <begin position="696"/>
        <end position="705"/>
    </location>
</feature>
<feature type="compositionally biased region" description="Polar residues" evidence="1">
    <location>
        <begin position="573"/>
        <end position="592"/>
    </location>
</feature>
<comment type="caution">
    <text evidence="2">The sequence shown here is derived from an EMBL/GenBank/DDBJ whole genome shotgun (WGS) entry which is preliminary data.</text>
</comment>
<evidence type="ECO:0000313" key="2">
    <source>
        <dbReference type="EMBL" id="KAK9414289.1"/>
    </source>
</evidence>
<accession>A0ABR2UI26</accession>
<protein>
    <submittedName>
        <fullName evidence="2">Uncharacterized protein</fullName>
    </submittedName>
</protein>
<proteinExistence type="predicted"/>